<evidence type="ECO:0000259" key="9">
    <source>
        <dbReference type="Pfam" id="PF08669"/>
    </source>
</evidence>
<gene>
    <name evidence="7 10" type="primary">gcvT</name>
    <name evidence="10" type="ORF">ACFPWU_00965</name>
</gene>
<evidence type="ECO:0000313" key="11">
    <source>
        <dbReference type="Proteomes" id="UP001596098"/>
    </source>
</evidence>
<reference evidence="11" key="1">
    <citation type="journal article" date="2019" name="Int. J. Syst. Evol. Microbiol.">
        <title>The Global Catalogue of Microorganisms (GCM) 10K type strain sequencing project: providing services to taxonomists for standard genome sequencing and annotation.</title>
        <authorList>
            <consortium name="The Broad Institute Genomics Platform"/>
            <consortium name="The Broad Institute Genome Sequencing Center for Infectious Disease"/>
            <person name="Wu L."/>
            <person name="Ma J."/>
        </authorList>
    </citation>
    <scope>NUCLEOTIDE SEQUENCE [LARGE SCALE GENOMIC DNA]</scope>
    <source>
        <strain evidence="11">DFY28</strain>
    </source>
</reference>
<keyword evidence="3 7" id="KW-0032">Aminotransferase</keyword>
<dbReference type="InterPro" id="IPR013977">
    <property type="entry name" value="GcvT_C"/>
</dbReference>
<comment type="caution">
    <text evidence="10">The sequence shown here is derived from an EMBL/GenBank/DDBJ whole genome shotgun (WGS) entry which is preliminary data.</text>
</comment>
<comment type="function">
    <text evidence="7">The glycine cleavage system catalyzes the degradation of glycine.</text>
</comment>
<evidence type="ECO:0000256" key="1">
    <source>
        <dbReference type="ARBA" id="ARBA00008609"/>
    </source>
</evidence>
<evidence type="ECO:0000259" key="8">
    <source>
        <dbReference type="Pfam" id="PF01571"/>
    </source>
</evidence>
<evidence type="ECO:0000256" key="4">
    <source>
        <dbReference type="ARBA" id="ARBA00022679"/>
    </source>
</evidence>
<feature type="domain" description="GCVT N-terminal" evidence="8">
    <location>
        <begin position="12"/>
        <end position="270"/>
    </location>
</feature>
<keyword evidence="4 7" id="KW-0808">Transferase</keyword>
<dbReference type="PANTHER" id="PTHR43757:SF2">
    <property type="entry name" value="AMINOMETHYLTRANSFERASE, MITOCHONDRIAL"/>
    <property type="match status" value="1"/>
</dbReference>
<evidence type="ECO:0000256" key="5">
    <source>
        <dbReference type="ARBA" id="ARBA00031395"/>
    </source>
</evidence>
<dbReference type="HAMAP" id="MF_00259">
    <property type="entry name" value="GcvT"/>
    <property type="match status" value="1"/>
</dbReference>
<dbReference type="PANTHER" id="PTHR43757">
    <property type="entry name" value="AMINOMETHYLTRANSFERASE"/>
    <property type="match status" value="1"/>
</dbReference>
<dbReference type="Gene3D" id="3.30.1360.120">
    <property type="entry name" value="Probable tRNA modification gtpase trme, domain 1"/>
    <property type="match status" value="1"/>
</dbReference>
<organism evidence="10 11">
    <name type="scientific">Nocardioides yefusunii</name>
    <dbReference type="NCBI Taxonomy" id="2500546"/>
    <lineage>
        <taxon>Bacteria</taxon>
        <taxon>Bacillati</taxon>
        <taxon>Actinomycetota</taxon>
        <taxon>Actinomycetes</taxon>
        <taxon>Propionibacteriales</taxon>
        <taxon>Nocardioidaceae</taxon>
        <taxon>Nocardioides</taxon>
    </lineage>
</organism>
<evidence type="ECO:0000313" key="10">
    <source>
        <dbReference type="EMBL" id="MFC6152240.1"/>
    </source>
</evidence>
<dbReference type="InterPro" id="IPR028896">
    <property type="entry name" value="GcvT/YgfZ/DmdA"/>
</dbReference>
<evidence type="ECO:0000256" key="2">
    <source>
        <dbReference type="ARBA" id="ARBA00012616"/>
    </source>
</evidence>
<name>A0ABW1QWJ1_9ACTN</name>
<dbReference type="RefSeq" id="WP_128220359.1">
    <property type="nucleotide sequence ID" value="NZ_CP034929.1"/>
</dbReference>
<comment type="subunit">
    <text evidence="7">The glycine cleavage system is composed of four proteins: P, T, L and H.</text>
</comment>
<comment type="catalytic activity">
    <reaction evidence="6 7">
        <text>N(6)-[(R)-S(8)-aminomethyldihydrolipoyl]-L-lysyl-[protein] + (6S)-5,6,7,8-tetrahydrofolate = N(6)-[(R)-dihydrolipoyl]-L-lysyl-[protein] + (6R)-5,10-methylene-5,6,7,8-tetrahydrofolate + NH4(+)</text>
        <dbReference type="Rhea" id="RHEA:16945"/>
        <dbReference type="Rhea" id="RHEA-COMP:10475"/>
        <dbReference type="Rhea" id="RHEA-COMP:10492"/>
        <dbReference type="ChEBI" id="CHEBI:15636"/>
        <dbReference type="ChEBI" id="CHEBI:28938"/>
        <dbReference type="ChEBI" id="CHEBI:57453"/>
        <dbReference type="ChEBI" id="CHEBI:83100"/>
        <dbReference type="ChEBI" id="CHEBI:83143"/>
        <dbReference type="EC" id="2.1.2.10"/>
    </reaction>
</comment>
<evidence type="ECO:0000256" key="3">
    <source>
        <dbReference type="ARBA" id="ARBA00022576"/>
    </source>
</evidence>
<sequence length="373" mass="39998">MSDTQDLKQSPLHTRHEELGAKFSEFGGWSMPLEYRGGIVKEHTAVRQAVGVFDVSHLGKVLVSGPGAAEFVNATLSNDLRRVSAGQAQYTLCLDETTGGVVDDLIAYYSDDEHVLLVPNAANSAEVVRRLVAAAPDGVKITDHHDDYAVLAVQGTKSDELLAKLDLPAGHEYMSFVEAPWQGDESAAVVVCRSGYTGERGYELIVRNDKAGEVWDALMTHGEEFGVAPCGLGARDTLRTEMGYPLHGQDLSPEITPLEGGVSWAVGWKKDSFWGRDALLKAKEDGPKRVLRGLLAVGRGIPRPGMAVTLVSDVPLGDVTSGTFSPTLKKGVGLALLPATIDLGVEVGVDVRGRREIFTVVKPPFVDTAVRES</sequence>
<dbReference type="EC" id="2.1.2.10" evidence="2 7"/>
<dbReference type="GO" id="GO:0004047">
    <property type="term" value="F:aminomethyltransferase activity"/>
    <property type="evidence" value="ECO:0007669"/>
    <property type="project" value="UniProtKB-EC"/>
</dbReference>
<proteinExistence type="inferred from homology"/>
<evidence type="ECO:0000256" key="7">
    <source>
        <dbReference type="HAMAP-Rule" id="MF_00259"/>
    </source>
</evidence>
<evidence type="ECO:0000256" key="6">
    <source>
        <dbReference type="ARBA" id="ARBA00047665"/>
    </source>
</evidence>
<comment type="similarity">
    <text evidence="1 7">Belongs to the GcvT family.</text>
</comment>
<dbReference type="InterPro" id="IPR006222">
    <property type="entry name" value="GCVT_N"/>
</dbReference>
<dbReference type="SUPFAM" id="SSF101790">
    <property type="entry name" value="Aminomethyltransferase beta-barrel domain"/>
    <property type="match status" value="1"/>
</dbReference>
<dbReference type="Proteomes" id="UP001596098">
    <property type="component" value="Unassembled WGS sequence"/>
</dbReference>
<dbReference type="NCBIfam" id="TIGR00528">
    <property type="entry name" value="gcvT"/>
    <property type="match status" value="1"/>
</dbReference>
<dbReference type="InterPro" id="IPR027266">
    <property type="entry name" value="TrmE/GcvT-like"/>
</dbReference>
<dbReference type="InterPro" id="IPR006223">
    <property type="entry name" value="GcvT"/>
</dbReference>
<keyword evidence="11" id="KW-1185">Reference proteome</keyword>
<accession>A0ABW1QWJ1</accession>
<dbReference type="NCBIfam" id="NF001567">
    <property type="entry name" value="PRK00389.1"/>
    <property type="match status" value="1"/>
</dbReference>
<dbReference type="Pfam" id="PF08669">
    <property type="entry name" value="GCV_T_C"/>
    <property type="match status" value="1"/>
</dbReference>
<protein>
    <recommendedName>
        <fullName evidence="2 7">Aminomethyltransferase</fullName>
        <ecNumber evidence="2 7">2.1.2.10</ecNumber>
    </recommendedName>
    <alternativeName>
        <fullName evidence="5 7">Glycine cleavage system T protein</fullName>
    </alternativeName>
</protein>
<dbReference type="PIRSF" id="PIRSF006487">
    <property type="entry name" value="GcvT"/>
    <property type="match status" value="1"/>
</dbReference>
<dbReference type="Pfam" id="PF01571">
    <property type="entry name" value="GCV_T"/>
    <property type="match status" value="1"/>
</dbReference>
<dbReference type="InterPro" id="IPR029043">
    <property type="entry name" value="GcvT/YgfZ_C"/>
</dbReference>
<dbReference type="InterPro" id="IPR022903">
    <property type="entry name" value="GcvT_bac"/>
</dbReference>
<feature type="domain" description="Aminomethyltransferase C-terminal" evidence="9">
    <location>
        <begin position="289"/>
        <end position="367"/>
    </location>
</feature>
<dbReference type="SUPFAM" id="SSF103025">
    <property type="entry name" value="Folate-binding domain"/>
    <property type="match status" value="1"/>
</dbReference>
<dbReference type="EMBL" id="JBHSQI010000001">
    <property type="protein sequence ID" value="MFC6152240.1"/>
    <property type="molecule type" value="Genomic_DNA"/>
</dbReference>